<keyword evidence="3" id="KW-0808">Transferase</keyword>
<evidence type="ECO:0000256" key="1">
    <source>
        <dbReference type="SAM" id="MobiDB-lite"/>
    </source>
</evidence>
<protein>
    <submittedName>
        <fullName evidence="3">Phosphotransferase involved in threonylcarbamoyladenosine t(6)A37 formation in tRNA</fullName>
    </submittedName>
</protein>
<dbReference type="PATRIC" id="fig|1391654.3.peg.3874"/>
<evidence type="ECO:0000313" key="4">
    <source>
        <dbReference type="Proteomes" id="UP000064967"/>
    </source>
</evidence>
<sequence length="456" mass="50777">MPPTSRTFGDCARSSARILVAPCNDRARGAVRPPIEPASGARGRKSVHGLDTDERIAGKTPFFGHVTAFSANLGHAGKLWRRPHKKDNPESPVSLVRPSTHLTHPPTAAVDLSALTDLVHRTFGAELSATPMPGGASTRRYFRLDLPNGHRAVAMFVPEGGRPEEVQKVHDGTRWPFLEVRDLLADRGIDVPGILAEDTPRGWLVIEDLGDDTLANWLSKNPGDKPQLYSKAVRDLARAQQVLSELPKGSVVGSRTFDFDLLRWEIEHFREWGLDAREKPLAPGDVERWNAIADRLARRVADLPHCFVHRDYQSRNLMVASAGDELRLVWIDFQDALLGPRVYDLVALLNDSYQEFDRPFVEARLADYASAAGLDAASLERIVHEFDLVTVQRKLKDAGRFVFIDRQKNNPSFLKFVTPTIHKVNGALERLAPSDPDMAELRTILRRALGDELTST</sequence>
<gene>
    <name evidence="3" type="ORF">AKJ09_03818</name>
</gene>
<dbReference type="Gene3D" id="3.30.200.20">
    <property type="entry name" value="Phosphorylase Kinase, domain 1"/>
    <property type="match status" value="1"/>
</dbReference>
<keyword evidence="4" id="KW-1185">Reference proteome</keyword>
<feature type="region of interest" description="Disordered" evidence="1">
    <location>
        <begin position="28"/>
        <end position="50"/>
    </location>
</feature>
<reference evidence="3 4" key="1">
    <citation type="submission" date="2015-08" db="EMBL/GenBank/DDBJ databases">
        <authorList>
            <person name="Babu N.S."/>
            <person name="Beckwith C.J."/>
            <person name="Beseler K.G."/>
            <person name="Brison A."/>
            <person name="Carone J.V."/>
            <person name="Caskin T.P."/>
            <person name="Diamond M."/>
            <person name="Durham M.E."/>
            <person name="Foxe J.M."/>
            <person name="Go M."/>
            <person name="Henderson B.A."/>
            <person name="Jones I.B."/>
            <person name="McGettigan J.A."/>
            <person name="Micheletti S.J."/>
            <person name="Nasrallah M.E."/>
            <person name="Ortiz D."/>
            <person name="Piller C.R."/>
            <person name="Privatt S.R."/>
            <person name="Schneider S.L."/>
            <person name="Sharp S."/>
            <person name="Smith T.C."/>
            <person name="Stanton J.D."/>
            <person name="Ullery H.E."/>
            <person name="Wilson R.J."/>
            <person name="Serrano M.G."/>
            <person name="Buck G."/>
            <person name="Lee V."/>
            <person name="Wang Y."/>
            <person name="Carvalho R."/>
            <person name="Voegtly L."/>
            <person name="Shi R."/>
            <person name="Duckworth R."/>
            <person name="Johnson A."/>
            <person name="Loviza R."/>
            <person name="Walstead R."/>
            <person name="Shah Z."/>
            <person name="Kiflezghi M."/>
            <person name="Wade K."/>
            <person name="Ball S.L."/>
            <person name="Bradley K.W."/>
            <person name="Asai D.J."/>
            <person name="Bowman C.A."/>
            <person name="Russell D.A."/>
            <person name="Pope W.H."/>
            <person name="Jacobs-Sera D."/>
            <person name="Hendrix R.W."/>
            <person name="Hatfull G.F."/>
        </authorList>
    </citation>
    <scope>NUCLEOTIDE SEQUENCE [LARGE SCALE GENOMIC DNA]</scope>
    <source>
        <strain evidence="3 4">DSM 27648</strain>
    </source>
</reference>
<proteinExistence type="predicted"/>
<dbReference type="InterPro" id="IPR011009">
    <property type="entry name" value="Kinase-like_dom_sf"/>
</dbReference>
<dbReference type="GO" id="GO:0016740">
    <property type="term" value="F:transferase activity"/>
    <property type="evidence" value="ECO:0007669"/>
    <property type="project" value="UniProtKB-KW"/>
</dbReference>
<dbReference type="Proteomes" id="UP000064967">
    <property type="component" value="Chromosome"/>
</dbReference>
<dbReference type="Gene3D" id="3.90.1200.10">
    <property type="match status" value="1"/>
</dbReference>
<evidence type="ECO:0000259" key="2">
    <source>
        <dbReference type="Pfam" id="PF01636"/>
    </source>
</evidence>
<dbReference type="EMBL" id="CP012333">
    <property type="protein sequence ID" value="AKU97154.1"/>
    <property type="molecule type" value="Genomic_DNA"/>
</dbReference>
<feature type="domain" description="Aminoglycoside phosphotransferase" evidence="2">
    <location>
        <begin position="129"/>
        <end position="374"/>
    </location>
</feature>
<name>A0A0K1PVK2_9BACT</name>
<dbReference type="STRING" id="1391654.AKJ09_03818"/>
<evidence type="ECO:0000313" key="3">
    <source>
        <dbReference type="EMBL" id="AKU97154.1"/>
    </source>
</evidence>
<organism evidence="3 4">
    <name type="scientific">Labilithrix luteola</name>
    <dbReference type="NCBI Taxonomy" id="1391654"/>
    <lineage>
        <taxon>Bacteria</taxon>
        <taxon>Pseudomonadati</taxon>
        <taxon>Myxococcota</taxon>
        <taxon>Polyangia</taxon>
        <taxon>Polyangiales</taxon>
        <taxon>Labilitrichaceae</taxon>
        <taxon>Labilithrix</taxon>
    </lineage>
</organism>
<dbReference type="Pfam" id="PF01636">
    <property type="entry name" value="APH"/>
    <property type="match status" value="1"/>
</dbReference>
<dbReference type="AlphaFoldDB" id="A0A0K1PVK2"/>
<feature type="region of interest" description="Disordered" evidence="1">
    <location>
        <begin position="80"/>
        <end position="104"/>
    </location>
</feature>
<dbReference type="SUPFAM" id="SSF56112">
    <property type="entry name" value="Protein kinase-like (PK-like)"/>
    <property type="match status" value="1"/>
</dbReference>
<dbReference type="InterPro" id="IPR002575">
    <property type="entry name" value="Aminoglycoside_PTrfase"/>
</dbReference>
<dbReference type="KEGG" id="llu:AKJ09_03818"/>
<accession>A0A0K1PVK2</accession>